<protein>
    <submittedName>
        <fullName evidence="2">Uncharacterized protein</fullName>
    </submittedName>
</protein>
<evidence type="ECO:0000313" key="3">
    <source>
        <dbReference type="Proteomes" id="UP001154114"/>
    </source>
</evidence>
<reference evidence="2" key="1">
    <citation type="submission" date="2021-12" db="EMBL/GenBank/DDBJ databases">
        <authorList>
            <person name="King R."/>
        </authorList>
    </citation>
    <scope>NUCLEOTIDE SEQUENCE</scope>
</reference>
<accession>A0A9N8KVK6</accession>
<feature type="transmembrane region" description="Helical" evidence="1">
    <location>
        <begin position="27"/>
        <end position="48"/>
    </location>
</feature>
<feature type="transmembrane region" description="Helical" evidence="1">
    <location>
        <begin position="97"/>
        <end position="121"/>
    </location>
</feature>
<evidence type="ECO:0000313" key="2">
    <source>
        <dbReference type="EMBL" id="CAD0197989.1"/>
    </source>
</evidence>
<organism evidence="2 3">
    <name type="scientific">Chrysodeixis includens</name>
    <name type="common">Soybean looper</name>
    <name type="synonym">Pseudoplusia includens</name>
    <dbReference type="NCBI Taxonomy" id="689277"/>
    <lineage>
        <taxon>Eukaryota</taxon>
        <taxon>Metazoa</taxon>
        <taxon>Ecdysozoa</taxon>
        <taxon>Arthropoda</taxon>
        <taxon>Hexapoda</taxon>
        <taxon>Insecta</taxon>
        <taxon>Pterygota</taxon>
        <taxon>Neoptera</taxon>
        <taxon>Endopterygota</taxon>
        <taxon>Lepidoptera</taxon>
        <taxon>Glossata</taxon>
        <taxon>Ditrysia</taxon>
        <taxon>Noctuoidea</taxon>
        <taxon>Noctuidae</taxon>
        <taxon>Plusiinae</taxon>
        <taxon>Chrysodeixis</taxon>
    </lineage>
</organism>
<dbReference type="EMBL" id="LR824010">
    <property type="protein sequence ID" value="CAD0197989.1"/>
    <property type="molecule type" value="Genomic_DNA"/>
</dbReference>
<dbReference type="Proteomes" id="UP001154114">
    <property type="component" value="Chromosome 7"/>
</dbReference>
<keyword evidence="1" id="KW-0472">Membrane</keyword>
<keyword evidence="1" id="KW-1133">Transmembrane helix</keyword>
<dbReference type="AlphaFoldDB" id="A0A9N8KVK6"/>
<keyword evidence="3" id="KW-1185">Reference proteome</keyword>
<gene>
    <name evidence="2" type="ORF">CINC_LOCUS12267</name>
</gene>
<evidence type="ECO:0000256" key="1">
    <source>
        <dbReference type="SAM" id="Phobius"/>
    </source>
</evidence>
<sequence>MMLFLSEDARHKDIFSFHYLESPQHSYFRLSLLLYLNICSLFLFYLQLPSYFPCLVLHIYFHYPSSFSHCLSFLSSVHPPQGSRFSWPHSRLLWNYYYRYFVFVSLRLRTLFLVLFLNLVLAKYINYLDKLQVGNFFQ</sequence>
<name>A0A9N8KVK6_CHRIL</name>
<keyword evidence="1" id="KW-0812">Transmembrane</keyword>
<proteinExistence type="predicted"/>